<dbReference type="OrthoDB" id="3258243at2"/>
<dbReference type="Gene3D" id="1.10.260.40">
    <property type="entry name" value="lambda repressor-like DNA-binding domains"/>
    <property type="match status" value="1"/>
</dbReference>
<accession>A0A239VDG1</accession>
<dbReference type="GeneID" id="63459049"/>
<feature type="compositionally biased region" description="Polar residues" evidence="5">
    <location>
        <begin position="326"/>
        <end position="335"/>
    </location>
</feature>
<dbReference type="EMBL" id="LT906453">
    <property type="protein sequence ID" value="SNV19703.1"/>
    <property type="molecule type" value="Genomic_DNA"/>
</dbReference>
<dbReference type="SUPFAM" id="SSF47413">
    <property type="entry name" value="lambda repressor-like DNA-binding domains"/>
    <property type="match status" value="1"/>
</dbReference>
<evidence type="ECO:0000259" key="6">
    <source>
        <dbReference type="PROSITE" id="PS50932"/>
    </source>
</evidence>
<dbReference type="Proteomes" id="UP000242637">
    <property type="component" value="Chromosome 1"/>
</dbReference>
<evidence type="ECO:0000256" key="4">
    <source>
        <dbReference type="ARBA" id="ARBA00023163"/>
    </source>
</evidence>
<reference evidence="7 8" key="1">
    <citation type="submission" date="2017-06" db="EMBL/GenBank/DDBJ databases">
        <authorList>
            <consortium name="Pathogen Informatics"/>
        </authorList>
    </citation>
    <scope>NUCLEOTIDE SEQUENCE [LARGE SCALE GENOMIC DNA]</scope>
    <source>
        <strain evidence="7 8">NCTC13039</strain>
    </source>
</reference>
<feature type="domain" description="HTH lacI-type" evidence="6">
    <location>
        <begin position="3"/>
        <end position="57"/>
    </location>
</feature>
<dbReference type="Pfam" id="PF00356">
    <property type="entry name" value="LacI"/>
    <property type="match status" value="1"/>
</dbReference>
<dbReference type="SUPFAM" id="SSF53822">
    <property type="entry name" value="Periplasmic binding protein-like I"/>
    <property type="match status" value="1"/>
</dbReference>
<evidence type="ECO:0000256" key="1">
    <source>
        <dbReference type="ARBA" id="ARBA00022491"/>
    </source>
</evidence>
<feature type="region of interest" description="Disordered" evidence="5">
    <location>
        <begin position="310"/>
        <end position="349"/>
    </location>
</feature>
<dbReference type="RefSeq" id="WP_084441365.1">
    <property type="nucleotide sequence ID" value="NZ_LT906453.1"/>
</dbReference>
<dbReference type="PANTHER" id="PTHR30146:SF148">
    <property type="entry name" value="HTH-TYPE TRANSCRIPTIONAL REPRESSOR PURR-RELATED"/>
    <property type="match status" value="1"/>
</dbReference>
<organism evidence="7 8">
    <name type="scientific">Dermatophilus congolensis</name>
    <dbReference type="NCBI Taxonomy" id="1863"/>
    <lineage>
        <taxon>Bacteria</taxon>
        <taxon>Bacillati</taxon>
        <taxon>Actinomycetota</taxon>
        <taxon>Actinomycetes</taxon>
        <taxon>Micrococcales</taxon>
        <taxon>Dermatophilaceae</taxon>
        <taxon>Dermatophilus</taxon>
    </lineage>
</organism>
<keyword evidence="2" id="KW-0805">Transcription regulation</keyword>
<dbReference type="AlphaFoldDB" id="A0A239VDG1"/>
<dbReference type="InterPro" id="IPR010982">
    <property type="entry name" value="Lambda_DNA-bd_dom_sf"/>
</dbReference>
<dbReference type="CDD" id="cd01392">
    <property type="entry name" value="HTH_LacI"/>
    <property type="match status" value="1"/>
</dbReference>
<evidence type="ECO:0000256" key="2">
    <source>
        <dbReference type="ARBA" id="ARBA00023015"/>
    </source>
</evidence>
<dbReference type="STRING" id="1121387.GCA_000429885_02319"/>
<dbReference type="InterPro" id="IPR028082">
    <property type="entry name" value="Peripla_BP_I"/>
</dbReference>
<evidence type="ECO:0000313" key="8">
    <source>
        <dbReference type="Proteomes" id="UP000242637"/>
    </source>
</evidence>
<dbReference type="InterPro" id="IPR046335">
    <property type="entry name" value="LacI/GalR-like_sensor"/>
</dbReference>
<evidence type="ECO:0000313" key="7">
    <source>
        <dbReference type="EMBL" id="SNV19703.1"/>
    </source>
</evidence>
<evidence type="ECO:0000256" key="3">
    <source>
        <dbReference type="ARBA" id="ARBA00023125"/>
    </source>
</evidence>
<keyword evidence="1" id="KW-0678">Repressor</keyword>
<dbReference type="GO" id="GO:0003700">
    <property type="term" value="F:DNA-binding transcription factor activity"/>
    <property type="evidence" value="ECO:0007669"/>
    <property type="project" value="TreeGrafter"/>
</dbReference>
<keyword evidence="8" id="KW-1185">Reference proteome</keyword>
<evidence type="ECO:0000256" key="5">
    <source>
        <dbReference type="SAM" id="MobiDB-lite"/>
    </source>
</evidence>
<keyword evidence="4" id="KW-0804">Transcription</keyword>
<dbReference type="Gene3D" id="3.40.50.2300">
    <property type="match status" value="2"/>
</dbReference>
<dbReference type="GO" id="GO:0000976">
    <property type="term" value="F:transcription cis-regulatory region binding"/>
    <property type="evidence" value="ECO:0007669"/>
    <property type="project" value="TreeGrafter"/>
</dbReference>
<dbReference type="PANTHER" id="PTHR30146">
    <property type="entry name" value="LACI-RELATED TRANSCRIPTIONAL REPRESSOR"/>
    <property type="match status" value="1"/>
</dbReference>
<feature type="region of interest" description="Disordered" evidence="5">
    <location>
        <begin position="1"/>
        <end position="33"/>
    </location>
</feature>
<feature type="compositionally biased region" description="Basic and acidic residues" evidence="5">
    <location>
        <begin position="338"/>
        <end position="349"/>
    </location>
</feature>
<protein>
    <submittedName>
        <fullName evidence="7">HTH-type transcriptional repressor CytR</fullName>
    </submittedName>
</protein>
<sequence length="349" mass="37326">MTVTLRDVAQRAGVAPSTASRALDPQRPASTEVRKRVHAAAKELGYRGNGFARSLRTNKSGIIGLLIPDVRNPFFTALAYEAEQAAAAAGLAVMIGNADEDTTAQERYLTALDRAHVDGLLLVPQGQATPALHEAVTLRPTVCLDRDAQLDAPLITSDSTGGMANLIDHIVSLGHQHIAIISGPLQTSTGIERLTAAKNRLNHHGLTIHNKDIIEGNFQFASGVHAAEQLLTRPNRPDVIIAADVLMATGLITVTNRHGLRAGTDIGIAAFDDDPWFELLEVPITAIAQDIPTLAQKAVTTLINAMNNQHTTTTPIPTRLVKRSSLGESPPTTSHLLKRGEQPQENHHG</sequence>
<proteinExistence type="predicted"/>
<name>A0A239VDG1_9MICO</name>
<gene>
    <name evidence="7" type="primary">cytR_2</name>
    <name evidence="7" type="ORF">SAMEA4475696_00788</name>
</gene>
<dbReference type="Pfam" id="PF13377">
    <property type="entry name" value="Peripla_BP_3"/>
    <property type="match status" value="1"/>
</dbReference>
<dbReference type="PROSITE" id="PS50932">
    <property type="entry name" value="HTH_LACI_2"/>
    <property type="match status" value="1"/>
</dbReference>
<dbReference type="InterPro" id="IPR000843">
    <property type="entry name" value="HTH_LacI"/>
</dbReference>
<dbReference type="SMART" id="SM00354">
    <property type="entry name" value="HTH_LACI"/>
    <property type="match status" value="1"/>
</dbReference>
<dbReference type="KEGG" id="dco:SAMEA4475696_0788"/>
<keyword evidence="3" id="KW-0238">DNA-binding</keyword>